<dbReference type="PANTHER" id="PTHR46330:SF1">
    <property type="entry name" value="TUMOR NECROSIS FACTOR RECEPTOR SUPERFAMILY MEMBER 10B"/>
    <property type="match status" value="1"/>
</dbReference>
<evidence type="ECO:0000256" key="12">
    <source>
        <dbReference type="SAM" id="SignalP"/>
    </source>
</evidence>
<dbReference type="PROSITE" id="PS00652">
    <property type="entry name" value="TNFR_NGFR_1"/>
    <property type="match status" value="1"/>
</dbReference>
<comment type="caution">
    <text evidence="9">Lacks conserved residue(s) required for the propagation of feature annotation.</text>
</comment>
<dbReference type="OrthoDB" id="9417953at2759"/>
<keyword evidence="3 12" id="KW-0732">Signal</keyword>
<evidence type="ECO:0000256" key="3">
    <source>
        <dbReference type="ARBA" id="ARBA00022729"/>
    </source>
</evidence>
<dbReference type="Pfam" id="PF00020">
    <property type="entry name" value="TNFR_c6"/>
    <property type="match status" value="2"/>
</dbReference>
<evidence type="ECO:0000256" key="7">
    <source>
        <dbReference type="ARBA" id="ARBA00023170"/>
    </source>
</evidence>
<dbReference type="InterPro" id="IPR052491">
    <property type="entry name" value="TNFRSF10"/>
</dbReference>
<evidence type="ECO:0000256" key="6">
    <source>
        <dbReference type="ARBA" id="ARBA00023157"/>
    </source>
</evidence>
<dbReference type="InterPro" id="IPR001368">
    <property type="entry name" value="TNFR/NGFR_Cys_rich_reg"/>
</dbReference>
<evidence type="ECO:0000256" key="1">
    <source>
        <dbReference type="ARBA" id="ARBA00004370"/>
    </source>
</evidence>
<dbReference type="SMART" id="SM00208">
    <property type="entry name" value="TNFR"/>
    <property type="match status" value="2"/>
</dbReference>
<protein>
    <submittedName>
        <fullName evidence="14">Tumor necrosis factor receptor superfamily member 10D-like isoform X1</fullName>
    </submittedName>
</protein>
<sequence>MARHWLRVLYILIFSVVCALLCLAEPAVIVTMHKEPIILQAPNKPCPPGYHLSEDNQHCIPCVPGKDYTNHSNTLPSCRRCSVCKNDEEQKSPCTITRDTVCHCKPDTFRRKESPEFCKKCYRRCTDREVEESPCTPWSDRKCIPKESSTKVTGEAGATGEPVITNSDCTSPHASSYWKYLVAILVLLSLLVLLVIGWILSFQSGRNGRTTTNHVQNFKCVSMVRTLVQCLLNSQTASQHNMASLEEMAPGIAAPHTEQEIQVNGWHSSPPRGPEDQDNNLDESLSFRDLPPTLVSKQEINKQNAVTDSGATEQSPVEAEHLLVSGRQAVAVCRQRGENCCQIYCPRESADRETRDRPAEASCGTAWSLSLSVDILPHVCAVCSEPGAAQAEWLLCVC</sequence>
<dbReference type="GO" id="GO:0005886">
    <property type="term" value="C:plasma membrane"/>
    <property type="evidence" value="ECO:0007669"/>
    <property type="project" value="TreeGrafter"/>
</dbReference>
<evidence type="ECO:0000259" key="13">
    <source>
        <dbReference type="PROSITE" id="PS50050"/>
    </source>
</evidence>
<comment type="subcellular location">
    <subcellularLocation>
        <location evidence="1">Membrane</location>
    </subcellularLocation>
</comment>
<feature type="repeat" description="TNFR-Cys" evidence="9">
    <location>
        <begin position="61"/>
        <end position="102"/>
    </location>
</feature>
<dbReference type="KEGG" id="ccan:109689702"/>
<dbReference type="GO" id="GO:0036462">
    <property type="term" value="P:TRAIL-activated apoptotic signaling pathway"/>
    <property type="evidence" value="ECO:0007669"/>
    <property type="project" value="TreeGrafter"/>
</dbReference>
<feature type="domain" description="TNFR-Cys" evidence="13">
    <location>
        <begin position="61"/>
        <end position="102"/>
    </location>
</feature>
<reference evidence="14" key="1">
    <citation type="submission" date="2025-08" db="UniProtKB">
        <authorList>
            <consortium name="RefSeq"/>
        </authorList>
    </citation>
    <scope>IDENTIFICATION</scope>
    <source>
        <tissue evidence="14">Leukocyte</tissue>
    </source>
</reference>
<dbReference type="GO" id="GO:0043065">
    <property type="term" value="P:positive regulation of apoptotic process"/>
    <property type="evidence" value="ECO:0007669"/>
    <property type="project" value="TreeGrafter"/>
</dbReference>
<evidence type="ECO:0000313" key="14">
    <source>
        <dbReference type="RefSeq" id="XP_020024257.1"/>
    </source>
</evidence>
<feature type="signal peptide" evidence="12">
    <location>
        <begin position="1"/>
        <end position="24"/>
    </location>
</feature>
<dbReference type="InterPro" id="IPR034024">
    <property type="entry name" value="TNFRSF10_N"/>
</dbReference>
<dbReference type="AlphaFoldDB" id="A0A8B7UZ08"/>
<evidence type="ECO:0000256" key="4">
    <source>
        <dbReference type="ARBA" id="ARBA00022737"/>
    </source>
</evidence>
<keyword evidence="7" id="KW-0675">Receptor</keyword>
<evidence type="ECO:0000256" key="8">
    <source>
        <dbReference type="ARBA" id="ARBA00023180"/>
    </source>
</evidence>
<dbReference type="GO" id="GO:0009986">
    <property type="term" value="C:cell surface"/>
    <property type="evidence" value="ECO:0007669"/>
    <property type="project" value="TreeGrafter"/>
</dbReference>
<accession>A0A8B7UZ08</accession>
<dbReference type="PROSITE" id="PS50050">
    <property type="entry name" value="TNFR_NGFR_2"/>
    <property type="match status" value="1"/>
</dbReference>
<evidence type="ECO:0000256" key="5">
    <source>
        <dbReference type="ARBA" id="ARBA00023136"/>
    </source>
</evidence>
<gene>
    <name evidence="14" type="primary">LOC109689702</name>
</gene>
<dbReference type="FunFam" id="2.10.50.10:FF:000004">
    <property type="entry name" value="Tumor necrosis factor receptor superfamily member 6"/>
    <property type="match status" value="1"/>
</dbReference>
<dbReference type="PRINTS" id="PR01956">
    <property type="entry name" value="TNFACTORR10"/>
</dbReference>
<evidence type="ECO:0000256" key="11">
    <source>
        <dbReference type="SAM" id="Phobius"/>
    </source>
</evidence>
<dbReference type="InterPro" id="IPR020465">
    <property type="entry name" value="TNFR_10"/>
</dbReference>
<dbReference type="GO" id="GO:0045569">
    <property type="term" value="F:TRAIL binding"/>
    <property type="evidence" value="ECO:0007669"/>
    <property type="project" value="InterPro"/>
</dbReference>
<dbReference type="PANTHER" id="PTHR46330">
    <property type="entry name" value="TUMOR NECROSIS FACTOR RECEPTOR SUPERFAMILY MEMBER 10B"/>
    <property type="match status" value="1"/>
</dbReference>
<keyword evidence="2" id="KW-0053">Apoptosis</keyword>
<keyword evidence="11" id="KW-1133">Transmembrane helix</keyword>
<feature type="disulfide bond" evidence="9">
    <location>
        <begin position="84"/>
        <end position="102"/>
    </location>
</feature>
<dbReference type="Gene3D" id="2.10.50.10">
    <property type="entry name" value="Tumor Necrosis Factor Receptor, subunit A, domain 2"/>
    <property type="match status" value="3"/>
</dbReference>
<feature type="region of interest" description="Disordered" evidence="10">
    <location>
        <begin position="259"/>
        <end position="287"/>
    </location>
</feature>
<dbReference type="RefSeq" id="XP_020024257.1">
    <property type="nucleotide sequence ID" value="XM_020168668.1"/>
</dbReference>
<organism evidence="14">
    <name type="scientific">Castor canadensis</name>
    <name type="common">American beaver</name>
    <dbReference type="NCBI Taxonomy" id="51338"/>
    <lineage>
        <taxon>Eukaryota</taxon>
        <taxon>Metazoa</taxon>
        <taxon>Chordata</taxon>
        <taxon>Craniata</taxon>
        <taxon>Vertebrata</taxon>
        <taxon>Euteleostomi</taxon>
        <taxon>Mammalia</taxon>
        <taxon>Eutheria</taxon>
        <taxon>Euarchontoglires</taxon>
        <taxon>Glires</taxon>
        <taxon>Rodentia</taxon>
        <taxon>Castorimorpha</taxon>
        <taxon>Castoridae</taxon>
        <taxon>Castor</taxon>
    </lineage>
</organism>
<keyword evidence="5 11" id="KW-0472">Membrane</keyword>
<dbReference type="GO" id="GO:0004888">
    <property type="term" value="F:transmembrane signaling receptor activity"/>
    <property type="evidence" value="ECO:0007669"/>
    <property type="project" value="UniProtKB-ARBA"/>
</dbReference>
<keyword evidence="11" id="KW-0812">Transmembrane</keyword>
<proteinExistence type="predicted"/>
<keyword evidence="8" id="KW-0325">Glycoprotein</keyword>
<keyword evidence="6 9" id="KW-1015">Disulfide bond</keyword>
<name>A0A8B7UZ08_CASCN</name>
<evidence type="ECO:0000256" key="9">
    <source>
        <dbReference type="PROSITE-ProRule" id="PRU00206"/>
    </source>
</evidence>
<feature type="disulfide bond" evidence="9">
    <location>
        <begin position="81"/>
        <end position="94"/>
    </location>
</feature>
<dbReference type="CDD" id="cd10580">
    <property type="entry name" value="TNFRSF10"/>
    <property type="match status" value="1"/>
</dbReference>
<feature type="chain" id="PRO_5034404270" evidence="12">
    <location>
        <begin position="25"/>
        <end position="398"/>
    </location>
</feature>
<evidence type="ECO:0000256" key="2">
    <source>
        <dbReference type="ARBA" id="ARBA00022703"/>
    </source>
</evidence>
<evidence type="ECO:0000256" key="10">
    <source>
        <dbReference type="SAM" id="MobiDB-lite"/>
    </source>
</evidence>
<keyword evidence="4" id="KW-0677">Repeat</keyword>
<dbReference type="SUPFAM" id="SSF57586">
    <property type="entry name" value="TNF receptor-like"/>
    <property type="match status" value="2"/>
</dbReference>
<feature type="transmembrane region" description="Helical" evidence="11">
    <location>
        <begin position="177"/>
        <end position="200"/>
    </location>
</feature>